<evidence type="ECO:0000313" key="1">
    <source>
        <dbReference type="EMBL" id="AOK15363.1"/>
    </source>
</evidence>
<dbReference type="EMBL" id="CP013443">
    <property type="protein sequence ID" value="AOK15363.1"/>
    <property type="molecule type" value="Genomic_DNA"/>
</dbReference>
<dbReference type="Proteomes" id="UP000094776">
    <property type="component" value="Chromosome 1"/>
</dbReference>
<gene>
    <name evidence="1" type="ORF">WT26_04615</name>
</gene>
<organism evidence="1 2">
    <name type="scientific">Burkholderia cepacia</name>
    <name type="common">Pseudomonas cepacia</name>
    <dbReference type="NCBI Taxonomy" id="292"/>
    <lineage>
        <taxon>Bacteria</taxon>
        <taxon>Pseudomonadati</taxon>
        <taxon>Pseudomonadota</taxon>
        <taxon>Betaproteobacteria</taxon>
        <taxon>Burkholderiales</taxon>
        <taxon>Burkholderiaceae</taxon>
        <taxon>Burkholderia</taxon>
        <taxon>Burkholderia cepacia complex</taxon>
    </lineage>
</organism>
<dbReference type="RefSeq" id="WP_059947287.1">
    <property type="nucleotide sequence ID" value="NZ_CP013443.1"/>
</dbReference>
<evidence type="ECO:0000313" key="2">
    <source>
        <dbReference type="Proteomes" id="UP000094776"/>
    </source>
</evidence>
<reference evidence="1 2" key="1">
    <citation type="submission" date="2015-12" db="EMBL/GenBank/DDBJ databases">
        <title>Diversity of Burkholderia near neighbor genomes.</title>
        <authorList>
            <person name="Sahl J."/>
            <person name="Wagner D."/>
            <person name="Keim P."/>
        </authorList>
    </citation>
    <scope>NUCLEOTIDE SEQUENCE [LARGE SCALE GENOMIC DNA]</scope>
    <source>
        <strain evidence="1 2">MSMB1184WGS</strain>
    </source>
</reference>
<dbReference type="AlphaFoldDB" id="A0A1B4PN83"/>
<accession>A0A1B4PN83</accession>
<sequence>MLHKASGLFYVHDARPTGKNYRLFDGGGLYLEIAPAATSAGVSTICGPGSPVCAIVLIATNGLAGASLAEKGNERYQQELREFMKWPIR</sequence>
<proteinExistence type="predicted"/>
<name>A0A1B4PN83_BURCE</name>
<protein>
    <submittedName>
        <fullName evidence="1">Uncharacterized protein</fullName>
    </submittedName>
</protein>